<dbReference type="EMBL" id="AFYH01234862">
    <property type="status" value="NOT_ANNOTATED_CDS"/>
    <property type="molecule type" value="Genomic_DNA"/>
</dbReference>
<dbReference type="InterPro" id="IPR045232">
    <property type="entry name" value="FAM234"/>
</dbReference>
<dbReference type="PANTHER" id="PTHR21419:SF25">
    <property type="entry name" value="PROTEIN FAM234B"/>
    <property type="match status" value="1"/>
</dbReference>
<dbReference type="Proteomes" id="UP000008672">
    <property type="component" value="Unassembled WGS sequence"/>
</dbReference>
<evidence type="ECO:0000256" key="1">
    <source>
        <dbReference type="ARBA" id="ARBA00004167"/>
    </source>
</evidence>
<dbReference type="EMBL" id="AFYH01234867">
    <property type="status" value="NOT_ANNOTATED_CDS"/>
    <property type="molecule type" value="Genomic_DNA"/>
</dbReference>
<reference evidence="6" key="2">
    <citation type="submission" date="2025-08" db="UniProtKB">
        <authorList>
            <consortium name="Ensembl"/>
        </authorList>
    </citation>
    <scope>IDENTIFICATION</scope>
</reference>
<evidence type="ECO:0000313" key="7">
    <source>
        <dbReference type="Proteomes" id="UP000008672"/>
    </source>
</evidence>
<gene>
    <name evidence="6" type="primary">FAM234B</name>
</gene>
<reference evidence="6" key="3">
    <citation type="submission" date="2025-09" db="UniProtKB">
        <authorList>
            <consortium name="Ensembl"/>
        </authorList>
    </citation>
    <scope>IDENTIFICATION</scope>
</reference>
<dbReference type="FunCoup" id="H3A6L7">
    <property type="interactions" value="261"/>
</dbReference>
<dbReference type="OMA" id="EARSIEC"/>
<dbReference type="EMBL" id="AFYH01234866">
    <property type="status" value="NOT_ANNOTATED_CDS"/>
    <property type="molecule type" value="Genomic_DNA"/>
</dbReference>
<dbReference type="HOGENOM" id="CLU_029706_0_0_1"/>
<reference evidence="7" key="1">
    <citation type="submission" date="2011-08" db="EMBL/GenBank/DDBJ databases">
        <title>The draft genome of Latimeria chalumnae.</title>
        <authorList>
            <person name="Di Palma F."/>
            <person name="Alfoldi J."/>
            <person name="Johnson J."/>
            <person name="Berlin A."/>
            <person name="Gnerre S."/>
            <person name="Jaffe D."/>
            <person name="MacCallum I."/>
            <person name="Young S."/>
            <person name="Walker B.J."/>
            <person name="Lander E."/>
            <person name="Lindblad-Toh K."/>
        </authorList>
    </citation>
    <scope>NUCLEOTIDE SEQUENCE [LARGE SCALE GENOMIC DNA]</scope>
    <source>
        <strain evidence="7">Wild caught</strain>
    </source>
</reference>
<evidence type="ECO:0000256" key="2">
    <source>
        <dbReference type="ARBA" id="ARBA00022692"/>
    </source>
</evidence>
<dbReference type="InParanoid" id="H3A6L7"/>
<keyword evidence="7" id="KW-1185">Reference proteome</keyword>
<organism evidence="6 7">
    <name type="scientific">Latimeria chalumnae</name>
    <name type="common">Coelacanth</name>
    <dbReference type="NCBI Taxonomy" id="7897"/>
    <lineage>
        <taxon>Eukaryota</taxon>
        <taxon>Metazoa</taxon>
        <taxon>Chordata</taxon>
        <taxon>Craniata</taxon>
        <taxon>Vertebrata</taxon>
        <taxon>Euteleostomi</taxon>
        <taxon>Coelacanthiformes</taxon>
        <taxon>Coelacanthidae</taxon>
        <taxon>Latimeria</taxon>
    </lineage>
</organism>
<dbReference type="STRING" id="7897.ENSLACP00000005288"/>
<dbReference type="InterPro" id="IPR055409">
    <property type="entry name" value="Beta-prop_FAM234A_B"/>
</dbReference>
<keyword evidence="4" id="KW-0472">Membrane</keyword>
<keyword evidence="3" id="KW-1133">Transmembrane helix</keyword>
<dbReference type="EMBL" id="AFYH01234863">
    <property type="status" value="NOT_ANNOTATED_CDS"/>
    <property type="molecule type" value="Genomic_DNA"/>
</dbReference>
<keyword evidence="2" id="KW-0812">Transmembrane</keyword>
<evidence type="ECO:0000256" key="4">
    <source>
        <dbReference type="ARBA" id="ARBA00023136"/>
    </source>
</evidence>
<dbReference type="SUPFAM" id="SSF69318">
    <property type="entry name" value="Integrin alpha N-terminal domain"/>
    <property type="match status" value="1"/>
</dbReference>
<dbReference type="Ensembl" id="ENSLACT00000005335.1">
    <property type="protein sequence ID" value="ENSLACP00000005288.1"/>
    <property type="gene ID" value="ENSLACG00000004699.1"/>
</dbReference>
<dbReference type="EMBL" id="AFYH01234865">
    <property type="status" value="NOT_ANNOTATED_CDS"/>
    <property type="molecule type" value="Genomic_DNA"/>
</dbReference>
<dbReference type="eggNOG" id="ENOG502QVNA">
    <property type="taxonomic scope" value="Eukaryota"/>
</dbReference>
<evidence type="ECO:0000313" key="6">
    <source>
        <dbReference type="Ensembl" id="ENSLACP00000005288.1"/>
    </source>
</evidence>
<comment type="subcellular location">
    <subcellularLocation>
        <location evidence="1">Membrane</location>
        <topology evidence="1">Single-pass membrane protein</topology>
    </subcellularLocation>
</comment>
<sequence length="478" mass="51518">VLEVYDVNEDHFPDVLLSFPSHTDRGFNSLGLSQTSVSLTALSGANGTVLWSRTIVEEARSIECGLGGLSSGEKPVCILTGTGTFLATFNASTGDFLWEMSPGRLLGGTLAAPAVFLPDLDRDGVVDLLLMTLGYSQPEVSFLLVSGRSGSPIGGAVKHNITGEGKLIGPQAHITSRGAVYILFGFGNIRAVALRDIFAQANNRDTYPPALQIKDPKWEQKRPINLSELLDIYSRGVEYLRSLHIPGRNCSDLLIATRTGLTLLGGGDLESRWQINLQDILSAPEPGFFNSDGVLDFLLQVKSGQNMKMVMVVDGRTGQSLWSFKFQCHMPGSDAASLWTSDGKSAFLFWAENPKLGINNSISSAASAAGAHHRLYLLHPAYPTILLELANSTAAVMSSAVGIKEPEKEAFYITMATSPAMEVPKNHPGPLIVSKLDIRWAVEHSTAVQLGQAGGGSPSEARRILSKMQFRRLPQKKV</sequence>
<dbReference type="Pfam" id="PF23727">
    <property type="entry name" value="Beta-prop_FAM234A_B"/>
    <property type="match status" value="1"/>
</dbReference>
<name>H3A6L7_LATCH</name>
<accession>H3A6L7</accession>
<dbReference type="EMBL" id="AFYH01234868">
    <property type="status" value="NOT_ANNOTATED_CDS"/>
    <property type="molecule type" value="Genomic_DNA"/>
</dbReference>
<dbReference type="PANTHER" id="PTHR21419">
    <property type="match status" value="1"/>
</dbReference>
<evidence type="ECO:0000256" key="3">
    <source>
        <dbReference type="ARBA" id="ARBA00022989"/>
    </source>
</evidence>
<dbReference type="EMBL" id="AFYH01234864">
    <property type="status" value="NOT_ANNOTATED_CDS"/>
    <property type="molecule type" value="Genomic_DNA"/>
</dbReference>
<dbReference type="GO" id="GO:0016020">
    <property type="term" value="C:membrane"/>
    <property type="evidence" value="ECO:0007669"/>
    <property type="project" value="UniProtKB-SubCell"/>
</dbReference>
<feature type="domain" description="FAM234A/B beta-propeller" evidence="5">
    <location>
        <begin position="2"/>
        <end position="471"/>
    </location>
</feature>
<dbReference type="GeneTree" id="ENSGT00530000063694"/>
<protein>
    <submittedName>
        <fullName evidence="6">Family with sequence similarity 234 member B</fullName>
    </submittedName>
</protein>
<proteinExistence type="predicted"/>
<evidence type="ECO:0000259" key="5">
    <source>
        <dbReference type="Pfam" id="PF23727"/>
    </source>
</evidence>
<dbReference type="InterPro" id="IPR028994">
    <property type="entry name" value="Integrin_alpha_N"/>
</dbReference>
<dbReference type="AlphaFoldDB" id="H3A6L7"/>